<dbReference type="PANTHER" id="PTHR43806:SF65">
    <property type="entry name" value="SERINE PROTEASE APRX"/>
    <property type="match status" value="1"/>
</dbReference>
<dbReference type="Gene3D" id="3.40.50.200">
    <property type="entry name" value="Peptidase S8/S53 domain"/>
    <property type="match status" value="1"/>
</dbReference>
<keyword evidence="2" id="KW-0134">Cell wall</keyword>
<feature type="chain" id="PRO_5045500837" evidence="10">
    <location>
        <begin position="30"/>
        <end position="1253"/>
    </location>
</feature>
<dbReference type="InterPro" id="IPR000209">
    <property type="entry name" value="Peptidase_S8/S53_dom"/>
</dbReference>
<dbReference type="InterPro" id="IPR023827">
    <property type="entry name" value="Peptidase_S8_Asp-AS"/>
</dbReference>
<evidence type="ECO:0000256" key="10">
    <source>
        <dbReference type="SAM" id="SignalP"/>
    </source>
</evidence>
<dbReference type="PROSITE" id="PS51892">
    <property type="entry name" value="SUBTILASE"/>
    <property type="match status" value="1"/>
</dbReference>
<dbReference type="PROSITE" id="PS00137">
    <property type="entry name" value="SUBTILASE_HIS"/>
    <property type="match status" value="1"/>
</dbReference>
<evidence type="ECO:0000256" key="7">
    <source>
        <dbReference type="ARBA" id="ARBA00022825"/>
    </source>
</evidence>
<keyword evidence="14" id="KW-1185">Reference proteome</keyword>
<dbReference type="Pfam" id="PF00082">
    <property type="entry name" value="Peptidase_S8"/>
    <property type="match status" value="1"/>
</dbReference>
<evidence type="ECO:0000256" key="6">
    <source>
        <dbReference type="ARBA" id="ARBA00022801"/>
    </source>
</evidence>
<dbReference type="RefSeq" id="WP_069035033.1">
    <property type="nucleotide sequence ID" value="NZ_MDKC01000035.1"/>
</dbReference>
<dbReference type="InterPro" id="IPR050131">
    <property type="entry name" value="Peptidase_S8_subtilisin-like"/>
</dbReference>
<feature type="domain" description="Peptidase S8/S53" evidence="11">
    <location>
        <begin position="246"/>
        <end position="496"/>
    </location>
</feature>
<evidence type="ECO:0000256" key="8">
    <source>
        <dbReference type="PROSITE-ProRule" id="PRU01240"/>
    </source>
</evidence>
<keyword evidence="4 8" id="KW-0645">Protease</keyword>
<dbReference type="Gene3D" id="2.60.40.10">
    <property type="entry name" value="Immunoglobulins"/>
    <property type="match status" value="1"/>
</dbReference>
<dbReference type="PIRSF" id="PIRSF037852">
    <property type="entry name" value="Subtilisin_rel_SAV5721"/>
    <property type="match status" value="1"/>
</dbReference>
<evidence type="ECO:0000259" key="12">
    <source>
        <dbReference type="Pfam" id="PF02225"/>
    </source>
</evidence>
<sequence length="1253" mass="134595">MTGKPRLNKYVTAMMTTALIAVPTFQALAAGTSNNVSNLTNSSAVETNLQGINAKASTGKHVITLITGDVVTVTEFADGQSVISVEPADKADGGSHIMTVNKDTYVIPKQAMPYLASGALDRDLFNITALIADGYDDASQKTLPVIVQYSESKTRSSVKPTLKASKKTHELESINGAALSAEKKDSKEFWQDVKKNIKSADSVKSTKSLVTPGIEKIWLDGRVKATLEQSVPQIGAPTAWNAGYNGSGVKVAVLDTGIDAQHPDVAGQIKETKSFVPDQDVRDFHAHGTHVASTVLGTGAASGGKYKGVAPGASLLVGKVLSNEGFGLDSWIIDGMEWAAHNAKIVSMSLGSDESSDGTDPMSQAVNNLSAETGSLFVIAAGNTGREGIGSPGAADAALTVGAVDKSDNLAYFSSQGPRFGSEGLKPDLTAPGVNITAARSQYSTQGSGSYLSMSGTSMATPHVAGAAAILSQRHPDWSGAQLKDALMSTTKKLDDIKPLEGGTGRLDVAAATLGDLRATGSLDFGFYAWPHDNDGLKEKTITYTNDSDKPVTLDLSAKITDNSDADEPAGLFKLSTNKVTVPAKGSANVNVTLDPNAAANGQRYQGQISANVDGKTVVHTALAMIKEEERYPLTLKAIGRDGNPTLAYINLLGPNGIPEFIAINGTTELRLKPGTYSAMSMMDVDTDTDHAGVALVGDPEINLNGPQTVTLDARKANEITANVPNKTEASFRKMEYYREIDGNNVGDIYVMPAIVDKMYAEPTKKVKNGKFTFNTRWRLIEPYMTINFKGNELDDIPQAGSTPLDGKYNFDAVYVGKGAPADYKGLNVKGKAVIVDRSDEVTGMERSAAAYAAGAKLVITVNDGPEEISEYVGVENDDYSLSDSPIAVVAISQTEGKKLIETAKSKKVTLDVKGTPNSKYVYDLVDNHDNAIPNDVTYSPKANDLVKINAEYKSDQPTAGGEFRWDIPSYRPNGVGYQMKLNLPSVRTEWVSAQKGTSWYHQASVLDTAWEVRQPKATYKPGQTLDEEWFSPVARPRLGDGFWKPYRTGNNLVINIPAWADSGVGSTGSETNYPGSQTLKLYQGSKLVKEAKGQAIYSFNEYPTANTQYKVVSDAWRDPARFDNSVKTHTEWTFWSKEQEEYQTELPLISLDYNVETDMNGDAKSGRWVDLEMKAIQVAGAPGNGKMKGATLEVSYDEGKTWELVDLNREKDGWKARIENRKKATSVSLRASAWDDAGNSINQDIIKAFGLK</sequence>
<keyword evidence="5 10" id="KW-0732">Signal</keyword>
<accession>A0ABX2ZLC2</accession>
<dbReference type="PRINTS" id="PR00723">
    <property type="entry name" value="SUBTILISIN"/>
</dbReference>
<evidence type="ECO:0000256" key="4">
    <source>
        <dbReference type="ARBA" id="ARBA00022670"/>
    </source>
</evidence>
<protein>
    <submittedName>
        <fullName evidence="13">Peptidase</fullName>
    </submittedName>
</protein>
<name>A0ABX2ZLC2_9BACI</name>
<dbReference type="EMBL" id="MDKC01000035">
    <property type="protein sequence ID" value="ODG90139.1"/>
    <property type="molecule type" value="Genomic_DNA"/>
</dbReference>
<dbReference type="Pfam" id="PF02225">
    <property type="entry name" value="PA"/>
    <property type="match status" value="1"/>
</dbReference>
<reference evidence="13 14" key="1">
    <citation type="submission" date="2016-07" db="EMBL/GenBank/DDBJ databases">
        <authorList>
            <person name="Townsley L."/>
            <person name="Shank E.A."/>
        </authorList>
    </citation>
    <scope>NUCLEOTIDE SEQUENCE [LARGE SCALE GENOMIC DNA]</scope>
    <source>
        <strain evidence="13 14">CH01</strain>
    </source>
</reference>
<dbReference type="PROSITE" id="PS00136">
    <property type="entry name" value="SUBTILASE_ASP"/>
    <property type="match status" value="1"/>
</dbReference>
<evidence type="ECO:0000259" key="11">
    <source>
        <dbReference type="Pfam" id="PF00082"/>
    </source>
</evidence>
<keyword evidence="6 8" id="KW-0378">Hydrolase</keyword>
<evidence type="ECO:0000256" key="5">
    <source>
        <dbReference type="ARBA" id="ARBA00022729"/>
    </source>
</evidence>
<comment type="similarity">
    <text evidence="1 8 9">Belongs to the peptidase S8 family.</text>
</comment>
<dbReference type="InterPro" id="IPR022398">
    <property type="entry name" value="Peptidase_S8_His-AS"/>
</dbReference>
<comment type="caution">
    <text evidence="13">The sequence shown here is derived from an EMBL/GenBank/DDBJ whole genome shotgun (WGS) entry which is preliminary data.</text>
</comment>
<dbReference type="SUPFAM" id="SSF52743">
    <property type="entry name" value="Subtilisin-like"/>
    <property type="match status" value="1"/>
</dbReference>
<proteinExistence type="inferred from homology"/>
<evidence type="ECO:0000256" key="3">
    <source>
        <dbReference type="ARBA" id="ARBA00022525"/>
    </source>
</evidence>
<dbReference type="InterPro" id="IPR003137">
    <property type="entry name" value="PA_domain"/>
</dbReference>
<feature type="domain" description="PA" evidence="12">
    <location>
        <begin position="818"/>
        <end position="900"/>
    </location>
</feature>
<dbReference type="SUPFAM" id="SSF52025">
    <property type="entry name" value="PA domain"/>
    <property type="match status" value="1"/>
</dbReference>
<organism evidence="13 14">
    <name type="scientific">Gottfriedia luciferensis</name>
    <dbReference type="NCBI Taxonomy" id="178774"/>
    <lineage>
        <taxon>Bacteria</taxon>
        <taxon>Bacillati</taxon>
        <taxon>Bacillota</taxon>
        <taxon>Bacilli</taxon>
        <taxon>Bacillales</taxon>
        <taxon>Bacillaceae</taxon>
        <taxon>Gottfriedia</taxon>
    </lineage>
</organism>
<feature type="active site" description="Charge relay system" evidence="8">
    <location>
        <position position="458"/>
    </location>
</feature>
<feature type="active site" description="Charge relay system" evidence="8">
    <location>
        <position position="287"/>
    </location>
</feature>
<dbReference type="InterPro" id="IPR046450">
    <property type="entry name" value="PA_dom_sf"/>
</dbReference>
<evidence type="ECO:0000313" key="14">
    <source>
        <dbReference type="Proteomes" id="UP000094580"/>
    </source>
</evidence>
<feature type="signal peptide" evidence="10">
    <location>
        <begin position="1"/>
        <end position="29"/>
    </location>
</feature>
<dbReference type="Gene3D" id="3.50.30.30">
    <property type="match status" value="1"/>
</dbReference>
<keyword evidence="7 8" id="KW-0720">Serine protease</keyword>
<dbReference type="PROSITE" id="PS00138">
    <property type="entry name" value="SUBTILASE_SER"/>
    <property type="match status" value="1"/>
</dbReference>
<evidence type="ECO:0000256" key="9">
    <source>
        <dbReference type="RuleBase" id="RU003355"/>
    </source>
</evidence>
<dbReference type="InterPro" id="IPR017296">
    <property type="entry name" value="Peptidase_S8A_SAM-P45"/>
</dbReference>
<feature type="active site" description="Charge relay system" evidence="8">
    <location>
        <position position="255"/>
    </location>
</feature>
<dbReference type="InterPro" id="IPR023828">
    <property type="entry name" value="Peptidase_S8_Ser-AS"/>
</dbReference>
<dbReference type="InterPro" id="IPR013783">
    <property type="entry name" value="Ig-like_fold"/>
</dbReference>
<dbReference type="InterPro" id="IPR036852">
    <property type="entry name" value="Peptidase_S8/S53_dom_sf"/>
</dbReference>
<evidence type="ECO:0000256" key="1">
    <source>
        <dbReference type="ARBA" id="ARBA00011073"/>
    </source>
</evidence>
<dbReference type="Proteomes" id="UP000094580">
    <property type="component" value="Unassembled WGS sequence"/>
</dbReference>
<evidence type="ECO:0000313" key="13">
    <source>
        <dbReference type="EMBL" id="ODG90139.1"/>
    </source>
</evidence>
<gene>
    <name evidence="13" type="ORF">BED47_12425</name>
</gene>
<keyword evidence="3" id="KW-0964">Secreted</keyword>
<evidence type="ECO:0000256" key="2">
    <source>
        <dbReference type="ARBA" id="ARBA00022512"/>
    </source>
</evidence>
<dbReference type="PANTHER" id="PTHR43806">
    <property type="entry name" value="PEPTIDASE S8"/>
    <property type="match status" value="1"/>
</dbReference>
<dbReference type="InterPro" id="IPR015500">
    <property type="entry name" value="Peptidase_S8_subtilisin-rel"/>
</dbReference>